<sequence>MAMHNPPHPGESLREDVLPAINMTVAGLAQHIGYSRGQLSTVLNGHAAISADLAHRLELAGLGSARQYLAEQAAFDLWQAEHREHPPIARLQFA</sequence>
<evidence type="ECO:0000256" key="1">
    <source>
        <dbReference type="ARBA" id="ARBA00023125"/>
    </source>
</evidence>
<gene>
    <name evidence="2" type="primary">higA</name>
    <name evidence="2" type="ORF">DYL61_16880</name>
</gene>
<keyword evidence="3" id="KW-1185">Reference proteome</keyword>
<dbReference type="AlphaFoldDB" id="A0A4Z0B387"/>
<dbReference type="GO" id="GO:0003677">
    <property type="term" value="F:DNA binding"/>
    <property type="evidence" value="ECO:0007669"/>
    <property type="project" value="UniProtKB-KW"/>
</dbReference>
<reference evidence="2 3" key="1">
    <citation type="journal article" date="2019" name="Syst. Appl. Microbiol.">
        <title>New species of pathogenic Pseudomonas isolated from citrus in Tunisia: Proposal of Pseudomonas kairouanensis sp. nov. and Pseudomonas nabeulensis sp. nov.</title>
        <authorList>
            <person name="Oueslati M."/>
            <person name="Mulet M."/>
            <person name="Gomila M."/>
            <person name="Berge O."/>
            <person name="Hajlaoui M.R."/>
            <person name="Lalucat J."/>
            <person name="Sadfi-Zouaoui N."/>
            <person name="Garcia-Valdes E."/>
        </authorList>
    </citation>
    <scope>NUCLEOTIDE SEQUENCE [LARGE SCALE GENOMIC DNA]</scope>
    <source>
        <strain evidence="2 3">E10B</strain>
    </source>
</reference>
<dbReference type="Proteomes" id="UP000297734">
    <property type="component" value="Unassembled WGS sequence"/>
</dbReference>
<protein>
    <submittedName>
        <fullName evidence="2">Addiction module antidote protein, HigA family</fullName>
    </submittedName>
</protein>
<proteinExistence type="predicted"/>
<evidence type="ECO:0000313" key="2">
    <source>
        <dbReference type="EMBL" id="TFY92899.1"/>
    </source>
</evidence>
<dbReference type="OrthoDB" id="9793869at2"/>
<dbReference type="Gene3D" id="1.10.260.40">
    <property type="entry name" value="lambda repressor-like DNA-binding domains"/>
    <property type="match status" value="1"/>
</dbReference>
<dbReference type="InterPro" id="IPR001387">
    <property type="entry name" value="Cro/C1-type_HTH"/>
</dbReference>
<dbReference type="RefSeq" id="WP_106705231.1">
    <property type="nucleotide sequence ID" value="NZ_QUZT01000030.1"/>
</dbReference>
<accession>A0A4Z0B387</accession>
<dbReference type="NCBIfam" id="TIGR02607">
    <property type="entry name" value="antidote_HigA"/>
    <property type="match status" value="1"/>
</dbReference>
<dbReference type="CDD" id="cd00093">
    <property type="entry name" value="HTH_XRE"/>
    <property type="match status" value="1"/>
</dbReference>
<dbReference type="PANTHER" id="PTHR36924:SF1">
    <property type="entry name" value="ANTITOXIN HIGA-1"/>
    <property type="match status" value="1"/>
</dbReference>
<dbReference type="EMBL" id="QUZT01000030">
    <property type="protein sequence ID" value="TFY92899.1"/>
    <property type="molecule type" value="Genomic_DNA"/>
</dbReference>
<name>A0A4Z0B387_9PSED</name>
<dbReference type="SUPFAM" id="SSF47413">
    <property type="entry name" value="lambda repressor-like DNA-binding domains"/>
    <property type="match status" value="1"/>
</dbReference>
<keyword evidence="1" id="KW-0238">DNA-binding</keyword>
<dbReference type="InterPro" id="IPR010982">
    <property type="entry name" value="Lambda_DNA-bd_dom_sf"/>
</dbReference>
<comment type="caution">
    <text evidence="2">The sequence shown here is derived from an EMBL/GenBank/DDBJ whole genome shotgun (WGS) entry which is preliminary data.</text>
</comment>
<organism evidence="2 3">
    <name type="scientific">Pseudomonas nabeulensis</name>
    <dbReference type="NCBI Taxonomy" id="2293833"/>
    <lineage>
        <taxon>Bacteria</taxon>
        <taxon>Pseudomonadati</taxon>
        <taxon>Pseudomonadota</taxon>
        <taxon>Gammaproteobacteria</taxon>
        <taxon>Pseudomonadales</taxon>
        <taxon>Pseudomonadaceae</taxon>
        <taxon>Pseudomonas</taxon>
    </lineage>
</organism>
<dbReference type="InterPro" id="IPR013430">
    <property type="entry name" value="Toxin_antidote_HigA"/>
</dbReference>
<evidence type="ECO:0000313" key="3">
    <source>
        <dbReference type="Proteomes" id="UP000297734"/>
    </source>
</evidence>
<dbReference type="PANTHER" id="PTHR36924">
    <property type="entry name" value="ANTITOXIN HIGA-1"/>
    <property type="match status" value="1"/>
</dbReference>